<gene>
    <name evidence="6" type="ORF">PGLA2088_LOCUS45837</name>
</gene>
<keyword evidence="1 5" id="KW-0853">WD repeat</keyword>
<proteinExistence type="predicted"/>
<dbReference type="GO" id="GO:0006891">
    <property type="term" value="P:intra-Golgi vesicle-mediated transport"/>
    <property type="evidence" value="ECO:0007669"/>
    <property type="project" value="TreeGrafter"/>
</dbReference>
<comment type="function">
    <text evidence="3">The coatomer is a cytosolic protein complex that binds to dilysine motifs and reversibly associates with Golgi non-clathrin-coated vesicles, which further mediate biosynthetic protein transport from the ER, via the Golgi up to the trans Golgi network. Coatomer complex is required for budding from Golgi membranes, and is essential for the retrograde Golgi-to-ER transport of dilysine-tagged proteins.</text>
</comment>
<feature type="repeat" description="WD" evidence="5">
    <location>
        <begin position="95"/>
        <end position="127"/>
    </location>
</feature>
<dbReference type="InterPro" id="IPR036322">
    <property type="entry name" value="WD40_repeat_dom_sf"/>
</dbReference>
<dbReference type="Gene3D" id="2.130.10.10">
    <property type="entry name" value="YVTN repeat-like/Quinoprotein amine dehydrogenase"/>
    <property type="match status" value="1"/>
</dbReference>
<evidence type="ECO:0000256" key="2">
    <source>
        <dbReference type="ARBA" id="ARBA00022737"/>
    </source>
</evidence>
<dbReference type="InterPro" id="IPR020472">
    <property type="entry name" value="WD40_PAC1"/>
</dbReference>
<dbReference type="CDD" id="cd00200">
    <property type="entry name" value="WD40"/>
    <property type="match status" value="1"/>
</dbReference>
<sequence length="1327" mass="145575">MPLRLDIKKKLSARSDRVKCVDFHPTEPWTLAALYSGNIFIWDYNTQTLVKQLEVCNLPVRCAKFVTRKQWIATVSDDMHIRMFNYNTLEKVHEFEAHTDYIRYIAIHPSLPYLLSSSDDMSIKLWDWDKNWQNTQIFEGHAHYVMMTQWNPKDSNIFCSCSLDRSIKVWGVSGGSSQAHFTLTGHQRGVNCVEYAPGGEKPYIVSGSDDRTVKIWDYQTKQCIQTLSGHTNNVSYALFHPTLPIILTGSEDGTVRIWHGATYRLEATLSYFLERVWSIAVLKGSNTAAIGRQTASSKESVLVRSSPASELTLYSGFLGVAATGLIRGFWVGRLHTLVFYRYQRSRSFRRWMFAAMLQGATNYLEAMAEDVEFAIAAMAGRPAGADGAAPEPGEDDEQQTGAGIQMAITARPTSHCDLFVGRFGGRDLLGLVITHRDGGAMICLPGLSNSEDLQDSTPRVLAVTQGVWTTARPTRTPFPISWLLIDLDEEVFASFILVQGVSSIRRGLKPSSFRALDSRIDVALLPFHGDLVCLANVWLAKGWGTDMTSSIGGPSGLAGFQGATGQVAGQGFPTSQLPRGFGRPSVPAAKARATPQPVTQADRLQVFMMQMEARMATIPEAASVQAQVAASSREESRFQMENGNRALADLGLSSELMRQVSDLVPIKPKWLPDPSMQRPANVRLMTALSRQPRSRGKRDASGTVRGQGASKGRWLLLGGVFQAPMDAAIVPAKKVGSSVWPIPPPYDLSGKMPLTLGGRARERWEDKRAVDAHVNLTVAALSWHALGRPAACPGSARLGRYLSDEQRLVVGRLRNPILEASRVTTVSAADLGRQALRLESLVEVESNLTALFSQLTEIGKVFSSDHAKSGKSAVQEEKVSPTLVRVELPEFKLGGAVTGTIDAARIAAKEVPSFAPDVFMDSHTAQCYASPSSMRVSGDCIEPPPRVRTNVNKEQAIMLYKKLDHVRRIRLVQATCSEPAYRAALGQVNKDADIDRLITNRMPENSREVGCNNFVHLMGCSSNHVQGVWRAKYFAGWNCEEPNWSPDELVVVCIDSLPMGDGSAVEFAMCAHLGIEVEESCPLAAERGLIACTPHPSPSALAGWTAAPLERTLALASVTLSLVQGAFFRIMYACDPERPAVAADESTRFCLRKGRWAQLFLTQPREVESISTWVNCVFVHQCVRNRCGVSTPNKADLNCFMSSAKMSSAKTSPAPKPKFKFSGVSSSMCEPRQSLSARAVELLAQFPLTQFLVNGAPAPPGWIPTSQGALEVFCGSAGSAVAMSKVANQAWVLSFDVLRSAREDLLSPWLRRVLEELVVERAFWMLL</sequence>
<dbReference type="PROSITE" id="PS50082">
    <property type="entry name" value="WD_REPEATS_2"/>
    <property type="match status" value="5"/>
</dbReference>
<evidence type="ECO:0000256" key="4">
    <source>
        <dbReference type="ARBA" id="ARBA00032920"/>
    </source>
</evidence>
<feature type="repeat" description="WD" evidence="5">
    <location>
        <begin position="11"/>
        <end position="52"/>
    </location>
</feature>
<dbReference type="InterPro" id="IPR001680">
    <property type="entry name" value="WD40_rpt"/>
</dbReference>
<evidence type="ECO:0000256" key="5">
    <source>
        <dbReference type="PROSITE-ProRule" id="PRU00221"/>
    </source>
</evidence>
<dbReference type="Proteomes" id="UP000626109">
    <property type="component" value="Unassembled WGS sequence"/>
</dbReference>
<comment type="caution">
    <text evidence="6">The sequence shown here is derived from an EMBL/GenBank/DDBJ whole genome shotgun (WGS) entry which is preliminary data.</text>
</comment>
<feature type="repeat" description="WD" evidence="5">
    <location>
        <begin position="227"/>
        <end position="258"/>
    </location>
</feature>
<evidence type="ECO:0000256" key="1">
    <source>
        <dbReference type="ARBA" id="ARBA00022574"/>
    </source>
</evidence>
<dbReference type="InterPro" id="IPR015943">
    <property type="entry name" value="WD40/YVTN_repeat-like_dom_sf"/>
</dbReference>
<dbReference type="GO" id="GO:0006890">
    <property type="term" value="P:retrograde vesicle-mediated transport, Golgi to endoplasmic reticulum"/>
    <property type="evidence" value="ECO:0007669"/>
    <property type="project" value="TreeGrafter"/>
</dbReference>
<dbReference type="GO" id="GO:0030126">
    <property type="term" value="C:COPI vesicle coat"/>
    <property type="evidence" value="ECO:0007669"/>
    <property type="project" value="TreeGrafter"/>
</dbReference>
<protein>
    <recommendedName>
        <fullName evidence="4">Beta'-coat protein</fullName>
    </recommendedName>
</protein>
<reference evidence="6" key="1">
    <citation type="submission" date="2021-02" db="EMBL/GenBank/DDBJ databases">
        <authorList>
            <person name="Dougan E. K."/>
            <person name="Rhodes N."/>
            <person name="Thang M."/>
            <person name="Chan C."/>
        </authorList>
    </citation>
    <scope>NUCLEOTIDE SEQUENCE</scope>
</reference>
<evidence type="ECO:0000313" key="7">
    <source>
        <dbReference type="Proteomes" id="UP000626109"/>
    </source>
</evidence>
<dbReference type="SUPFAM" id="SSF50978">
    <property type="entry name" value="WD40 repeat-like"/>
    <property type="match status" value="1"/>
</dbReference>
<dbReference type="PANTHER" id="PTHR19876:SF2">
    <property type="entry name" value="COATOMER SUBUNIT BETA"/>
    <property type="match status" value="1"/>
</dbReference>
<dbReference type="Pfam" id="PF00400">
    <property type="entry name" value="WD40"/>
    <property type="match status" value="5"/>
</dbReference>
<dbReference type="SMART" id="SM00320">
    <property type="entry name" value="WD40"/>
    <property type="match status" value="6"/>
</dbReference>
<feature type="repeat" description="WD" evidence="5">
    <location>
        <begin position="183"/>
        <end position="226"/>
    </location>
</feature>
<organism evidence="6 7">
    <name type="scientific">Polarella glacialis</name>
    <name type="common">Dinoflagellate</name>
    <dbReference type="NCBI Taxonomy" id="89957"/>
    <lineage>
        <taxon>Eukaryota</taxon>
        <taxon>Sar</taxon>
        <taxon>Alveolata</taxon>
        <taxon>Dinophyceae</taxon>
        <taxon>Suessiales</taxon>
        <taxon>Suessiaceae</taxon>
        <taxon>Polarella</taxon>
    </lineage>
</organism>
<dbReference type="FunFam" id="2.130.10.10:FF:000016">
    <property type="entry name" value="Coatomer alpha subunit, putative"/>
    <property type="match status" value="1"/>
</dbReference>
<dbReference type="GO" id="GO:0006888">
    <property type="term" value="P:endoplasmic reticulum to Golgi vesicle-mediated transport"/>
    <property type="evidence" value="ECO:0007669"/>
    <property type="project" value="TreeGrafter"/>
</dbReference>
<dbReference type="PRINTS" id="PR00320">
    <property type="entry name" value="GPROTEINBRPT"/>
</dbReference>
<keyword evidence="2" id="KW-0677">Repeat</keyword>
<evidence type="ECO:0000313" key="6">
    <source>
        <dbReference type="EMBL" id="CAE8730796.1"/>
    </source>
</evidence>
<dbReference type="PROSITE" id="PS50294">
    <property type="entry name" value="WD_REPEATS_REGION"/>
    <property type="match status" value="4"/>
</dbReference>
<name>A0A813LJQ5_POLGL</name>
<feature type="repeat" description="WD" evidence="5">
    <location>
        <begin position="138"/>
        <end position="180"/>
    </location>
</feature>
<accession>A0A813LJQ5</accession>
<evidence type="ECO:0000256" key="3">
    <source>
        <dbReference type="ARBA" id="ARBA00025536"/>
    </source>
</evidence>
<dbReference type="PANTHER" id="PTHR19876">
    <property type="entry name" value="COATOMER"/>
    <property type="match status" value="1"/>
</dbReference>
<dbReference type="GO" id="GO:0006886">
    <property type="term" value="P:intracellular protein transport"/>
    <property type="evidence" value="ECO:0007669"/>
    <property type="project" value="TreeGrafter"/>
</dbReference>
<dbReference type="EMBL" id="CAJNNW010035905">
    <property type="protein sequence ID" value="CAE8730796.1"/>
    <property type="molecule type" value="Genomic_DNA"/>
</dbReference>
<dbReference type="InterPro" id="IPR050844">
    <property type="entry name" value="Coatomer_complex_subunit"/>
</dbReference>